<dbReference type="InterPro" id="IPR017850">
    <property type="entry name" value="Alkaline_phosphatase_core_sf"/>
</dbReference>
<accession>A0A6N9NMQ7</accession>
<dbReference type="InterPro" id="IPR002591">
    <property type="entry name" value="Phosphodiest/P_Trfase"/>
</dbReference>
<sequence>MKSKKLLLTLVFFISLNSFAKEGKPKLIVMLTVDQMRHDYISKYWDRYSENGFKRLVNKGFAFDNANFSYAPTLTAVGHATIGSGTTPVHHGIAANDWYDRNKKTTIYCVEDSSETSVGVKGADGQHSPRNLKANSFTDQLKLNSPKSKVIGISIKDRGAILPVGYAADAAYWLSGDEGKFITSTFYKDELPKWVKSFNSKKHVEEYLKSPWNTLYPIESYIASSADDADFEGKFDGESHSTFPHNLPAIKKESGLSLIKQTPFGNSLLADFAKEAILNEQLGGDSITDVISISFSSTDYIGHMYGPQSIEVEDTYLRLDQEIEQLLTFLDQKVGEKQYLVVLTADHGVADIPAHAKGSTDYYDNKVFKEAIRSWSMELYGADVIERIINHQIYLNYTELERLSLKQSEVKRALLDQLFGYPNLTSAADMSGKICVGDEAICQRMFNGFDPKRSGDIFYSFQPGWLSDYYLKNGGTGHSTAYNYDTHVPMIWFGKDVKFGTYNEEVAIKDIAVTLSALLELPFPNGATGKPLNHFFVTE</sequence>
<dbReference type="GO" id="GO:0004035">
    <property type="term" value="F:alkaline phosphatase activity"/>
    <property type="evidence" value="ECO:0007669"/>
    <property type="project" value="InterPro"/>
</dbReference>
<feature type="binding site" evidence="5">
    <location>
        <position position="96"/>
    </location>
    <ligand>
        <name>substrate</name>
    </ligand>
</feature>
<evidence type="ECO:0000256" key="2">
    <source>
        <dbReference type="ARBA" id="ARBA00022723"/>
    </source>
</evidence>
<keyword evidence="3 6" id="KW-0732">Signal</keyword>
<feature type="active site" description="Phosphothreonine intermediate" evidence="4">
    <location>
        <position position="75"/>
    </location>
</feature>
<dbReference type="PANTHER" id="PTHR10151">
    <property type="entry name" value="ECTONUCLEOTIDE PYROPHOSPHATASE/PHOSPHODIESTERASE"/>
    <property type="match status" value="1"/>
</dbReference>
<evidence type="ECO:0000256" key="5">
    <source>
        <dbReference type="PIRSR" id="PIRSR031924-51"/>
    </source>
</evidence>
<evidence type="ECO:0000313" key="8">
    <source>
        <dbReference type="Proteomes" id="UP000470771"/>
    </source>
</evidence>
<keyword evidence="1 4" id="KW-0597">Phosphoprotein</keyword>
<dbReference type="Gene3D" id="3.40.720.10">
    <property type="entry name" value="Alkaline Phosphatase, subunit A"/>
    <property type="match status" value="1"/>
</dbReference>
<dbReference type="CDD" id="cd16016">
    <property type="entry name" value="AP-SPAP"/>
    <property type="match status" value="1"/>
</dbReference>
<feature type="signal peptide" evidence="6">
    <location>
        <begin position="1"/>
        <end position="20"/>
    </location>
</feature>
<evidence type="ECO:0000256" key="3">
    <source>
        <dbReference type="ARBA" id="ARBA00022729"/>
    </source>
</evidence>
<feature type="binding site" evidence="5">
    <location>
        <begin position="156"/>
        <end position="158"/>
    </location>
    <ligand>
        <name>substrate</name>
    </ligand>
</feature>
<organism evidence="7 8">
    <name type="scientific">Acidiluteibacter ferrifornacis</name>
    <dbReference type="NCBI Taxonomy" id="2692424"/>
    <lineage>
        <taxon>Bacteria</taxon>
        <taxon>Pseudomonadati</taxon>
        <taxon>Bacteroidota</taxon>
        <taxon>Flavobacteriia</taxon>
        <taxon>Flavobacteriales</taxon>
        <taxon>Cryomorphaceae</taxon>
        <taxon>Acidiluteibacter</taxon>
    </lineage>
</organism>
<dbReference type="PANTHER" id="PTHR10151:SF120">
    <property type="entry name" value="BIS(5'-ADENOSYL)-TRIPHOSPHATASE"/>
    <property type="match status" value="1"/>
</dbReference>
<dbReference type="NCBIfam" id="NF042991">
    <property type="entry name" value="alk_phos_PafA"/>
    <property type="match status" value="1"/>
</dbReference>
<reference evidence="7 8" key="1">
    <citation type="submission" date="2019-12" db="EMBL/GenBank/DDBJ databases">
        <authorList>
            <person name="Zhao J."/>
        </authorList>
    </citation>
    <scope>NUCLEOTIDE SEQUENCE [LARGE SCALE GENOMIC DNA]</scope>
    <source>
        <strain evidence="7 8">S-15</strain>
    </source>
</reference>
<gene>
    <name evidence="7" type="ORF">GQN54_09685</name>
</gene>
<evidence type="ECO:0000256" key="6">
    <source>
        <dbReference type="SAM" id="SignalP"/>
    </source>
</evidence>
<dbReference type="SUPFAM" id="SSF53649">
    <property type="entry name" value="Alkaline phosphatase-like"/>
    <property type="match status" value="1"/>
</dbReference>
<dbReference type="RefSeq" id="WP_160633338.1">
    <property type="nucleotide sequence ID" value="NZ_WWNE01000007.1"/>
</dbReference>
<protein>
    <submittedName>
        <fullName evidence="7">Alkaline phosphatase family protein</fullName>
    </submittedName>
</protein>
<feature type="chain" id="PRO_5026999655" evidence="6">
    <location>
        <begin position="21"/>
        <end position="539"/>
    </location>
</feature>
<dbReference type="GO" id="GO:0046872">
    <property type="term" value="F:metal ion binding"/>
    <property type="evidence" value="ECO:0007669"/>
    <property type="project" value="UniProtKB-KW"/>
</dbReference>
<dbReference type="InterPro" id="IPR026263">
    <property type="entry name" value="Alkaline_phosphatase_prok"/>
</dbReference>
<dbReference type="Proteomes" id="UP000470771">
    <property type="component" value="Unassembled WGS sequence"/>
</dbReference>
<evidence type="ECO:0000256" key="4">
    <source>
        <dbReference type="PIRSR" id="PIRSR031924-50"/>
    </source>
</evidence>
<dbReference type="Gene3D" id="3.30.1360.150">
    <property type="match status" value="1"/>
</dbReference>
<keyword evidence="2" id="KW-0479">Metal-binding</keyword>
<evidence type="ECO:0000256" key="1">
    <source>
        <dbReference type="ARBA" id="ARBA00022553"/>
    </source>
</evidence>
<comment type="caution">
    <text evidence="7">The sequence shown here is derived from an EMBL/GenBank/DDBJ whole genome shotgun (WGS) entry which is preliminary data.</text>
</comment>
<dbReference type="Pfam" id="PF01663">
    <property type="entry name" value="Phosphodiest"/>
    <property type="match status" value="1"/>
</dbReference>
<proteinExistence type="predicted"/>
<dbReference type="PIRSF" id="PIRSF031924">
    <property type="entry name" value="Pi-irrepressible_AP"/>
    <property type="match status" value="1"/>
</dbReference>
<keyword evidence="8" id="KW-1185">Reference proteome</keyword>
<name>A0A6N9NMQ7_9FLAO</name>
<dbReference type="EMBL" id="WWNE01000007">
    <property type="protein sequence ID" value="NBG66387.1"/>
    <property type="molecule type" value="Genomic_DNA"/>
</dbReference>
<dbReference type="AlphaFoldDB" id="A0A6N9NMQ7"/>
<evidence type="ECO:0000313" key="7">
    <source>
        <dbReference type="EMBL" id="NBG66387.1"/>
    </source>
</evidence>